<keyword evidence="3" id="KW-1185">Reference proteome</keyword>
<feature type="compositionally biased region" description="Polar residues" evidence="1">
    <location>
        <begin position="127"/>
        <end position="140"/>
    </location>
</feature>
<feature type="region of interest" description="Disordered" evidence="1">
    <location>
        <begin position="120"/>
        <end position="172"/>
    </location>
</feature>
<feature type="compositionally biased region" description="Low complexity" evidence="1">
    <location>
        <begin position="153"/>
        <end position="172"/>
    </location>
</feature>
<reference evidence="2" key="1">
    <citation type="submission" date="2021-07" db="EMBL/GenBank/DDBJ databases">
        <authorList>
            <person name="Catto M.A."/>
            <person name="Jacobson A."/>
            <person name="Kennedy G."/>
            <person name="Labadie P."/>
            <person name="Hunt B.G."/>
            <person name="Srinivasan R."/>
        </authorList>
    </citation>
    <scope>NUCLEOTIDE SEQUENCE</scope>
    <source>
        <strain evidence="2">PL_HMW_Pooled</strain>
        <tissue evidence="2">Head</tissue>
    </source>
</reference>
<protein>
    <submittedName>
        <fullName evidence="2">Protein dopey-2</fullName>
    </submittedName>
</protein>
<organism evidence="2 3">
    <name type="scientific">Frankliniella fusca</name>
    <dbReference type="NCBI Taxonomy" id="407009"/>
    <lineage>
        <taxon>Eukaryota</taxon>
        <taxon>Metazoa</taxon>
        <taxon>Ecdysozoa</taxon>
        <taxon>Arthropoda</taxon>
        <taxon>Hexapoda</taxon>
        <taxon>Insecta</taxon>
        <taxon>Pterygota</taxon>
        <taxon>Neoptera</taxon>
        <taxon>Paraneoptera</taxon>
        <taxon>Thysanoptera</taxon>
        <taxon>Terebrantia</taxon>
        <taxon>Thripoidea</taxon>
        <taxon>Thripidae</taxon>
        <taxon>Frankliniella</taxon>
    </lineage>
</organism>
<accession>A0AAE1LMA6</accession>
<evidence type="ECO:0000256" key="1">
    <source>
        <dbReference type="SAM" id="MobiDB-lite"/>
    </source>
</evidence>
<comment type="caution">
    <text evidence="2">The sequence shown here is derived from an EMBL/GenBank/DDBJ whole genome shotgun (WGS) entry which is preliminary data.</text>
</comment>
<evidence type="ECO:0000313" key="3">
    <source>
        <dbReference type="Proteomes" id="UP001219518"/>
    </source>
</evidence>
<dbReference type="AlphaFoldDB" id="A0AAE1LMA6"/>
<evidence type="ECO:0000313" key="2">
    <source>
        <dbReference type="EMBL" id="KAK3923839.1"/>
    </source>
</evidence>
<proteinExistence type="predicted"/>
<dbReference type="PANTHER" id="PTHR33053">
    <property type="entry name" value="PROTEIN, PUTATIVE-RELATED"/>
    <property type="match status" value="1"/>
</dbReference>
<name>A0AAE1LMA6_9NEOP</name>
<gene>
    <name evidence="2" type="ORF">KUF71_012130</name>
</gene>
<reference evidence="2" key="2">
    <citation type="journal article" date="2023" name="BMC Genomics">
        <title>Pest status, molecular evolution, and epigenetic factors derived from the genome assembly of Frankliniella fusca, a thysanopteran phytovirus vector.</title>
        <authorList>
            <person name="Catto M.A."/>
            <person name="Labadie P.E."/>
            <person name="Jacobson A.L."/>
            <person name="Kennedy G.G."/>
            <person name="Srinivasan R."/>
            <person name="Hunt B.G."/>
        </authorList>
    </citation>
    <scope>NUCLEOTIDE SEQUENCE</scope>
    <source>
        <strain evidence="2">PL_HMW_Pooled</strain>
    </source>
</reference>
<dbReference type="EMBL" id="JAHWGI010001150">
    <property type="protein sequence ID" value="KAK3923839.1"/>
    <property type="molecule type" value="Genomic_DNA"/>
</dbReference>
<dbReference type="PANTHER" id="PTHR33053:SF9">
    <property type="entry name" value="AGAP000105-PA"/>
    <property type="match status" value="1"/>
</dbReference>
<sequence length="795" mass="91005">MVSEDRLKRRRRQADRALETNLYEENLISLAHLSQLQNEDNVLDDAVIASDVDFPYGSECFVELPEDCEYDNIDFKNNISFSSPKDIDLESAMQELCESAAYDDMNYSDHLNINENNEAEMREGDSSVENNAQHPQSNSLRDNDVSGHSLCRNESNSDSSDNESNCDSSGSEQCSEEYLLNSDSRAVIEKPNRLENFTLRVIDVSPDVWKIIKGEEEEKTPEEILKTKLASWSSRYKVKRNAVDELLHTLRNHGHPELPACAKTLLKTPRSTQGMVKSLAGGQFWYRGIQTALIKWLTPAYIDSLENNSVVIDIFIDGLCPHKSVSRSIWPIAGCLKGEKEPFVIALWCGCLKEPSSVDEVLDDFIKEGSDLIENGFVRHGKELKFIIRRYIADAPARAFMRQVKGHNAYHSCERCTEPGEWKFCRITYNPNHVNTLRSDETFENQIHTEHHVGLSPLLSLGTKMITQCPLDVMQMAYGHALLNQLDRLCLFLRVYCPSDFARLPRQLSKYKLFKATEWRRLLLYDGFILLQNQIHKEVYECYLLFACGMRILLDSSFRSKFSSDAHELLINFVKRCYSKLGASFVVYNVHHLQHLVSDCNIHGDPEDFSCFKYENHVGQLKSLLLTAGRDLQQLICRLIERSLLPVTQSAEPSNERFYMPHVNRPTLDCKGIQLEAIECVGSVIRVSGDKSRDSFVQVSTRELVVVENIVNCGSSTYIIGKQFLEKRDYFKFPIPSSSLHIYIVSQLGPLEKWNIQEIKQKIVYYSINVKETEYDVHNWREGEGLCLPLLHSEA</sequence>
<dbReference type="Proteomes" id="UP001219518">
    <property type="component" value="Unassembled WGS sequence"/>
</dbReference>